<protein>
    <submittedName>
        <fullName evidence="1">Phage tail protein</fullName>
    </submittedName>
</protein>
<dbReference type="Pfam" id="PF13856">
    <property type="entry name" value="Gifsy-2"/>
    <property type="match status" value="1"/>
</dbReference>
<evidence type="ECO:0000313" key="1">
    <source>
        <dbReference type="EMBL" id="MCY6523184.1"/>
    </source>
</evidence>
<proteinExistence type="predicted"/>
<dbReference type="InterPro" id="IPR025601">
    <property type="entry name" value="ATP-bd_sugar_transptr-like"/>
</dbReference>
<organism evidence="1 2">
    <name type="scientific">Actinobacillus pleuropneumoniae</name>
    <name type="common">Haemophilus pleuropneumoniae</name>
    <dbReference type="NCBI Taxonomy" id="715"/>
    <lineage>
        <taxon>Bacteria</taxon>
        <taxon>Pseudomonadati</taxon>
        <taxon>Pseudomonadota</taxon>
        <taxon>Gammaproteobacteria</taxon>
        <taxon>Pasteurellales</taxon>
        <taxon>Pasteurellaceae</taxon>
        <taxon>Actinobacillus</taxon>
    </lineage>
</organism>
<dbReference type="EMBL" id="JAPQFC010000001">
    <property type="protein sequence ID" value="MCY6523184.1"/>
    <property type="molecule type" value="Genomic_DNA"/>
</dbReference>
<comment type="caution">
    <text evidence="1">The sequence shown here is derived from an EMBL/GenBank/DDBJ whole genome shotgun (WGS) entry which is preliminary data.</text>
</comment>
<sequence length="100" mass="11542">MCSPFEQAMKQADQVIMATMMSEWQLQGQPYPAVYDEAPKVFEGLHFNEDTAINGTSRTLTLYRSSGYKPRTGDEAVREGKVFFVKSYYYQDNLLILRLE</sequence>
<accession>A0A9Q4H5Q4</accession>
<dbReference type="SUPFAM" id="SSF69279">
    <property type="entry name" value="Phage tail proteins"/>
    <property type="match status" value="1"/>
</dbReference>
<dbReference type="AlphaFoldDB" id="A0A9Q4H5Q4"/>
<dbReference type="Gene3D" id="2.40.10.210">
    <property type="entry name" value="Phage tail proteins (gpFII-like)"/>
    <property type="match status" value="1"/>
</dbReference>
<name>A0A9Q4H5Q4_ACTPL</name>
<reference evidence="1" key="2">
    <citation type="submission" date="2022-12" db="EMBL/GenBank/DDBJ databases">
        <authorList>
            <person name="Kardos G."/>
            <person name="Sarkozi R."/>
            <person name="Laczko L."/>
            <person name="Marton S."/>
            <person name="Makrai L."/>
            <person name="Banyai K."/>
            <person name="Fodor L."/>
        </authorList>
    </citation>
    <scope>NUCLEOTIDE SEQUENCE</scope>
    <source>
        <strain evidence="1">84/14</strain>
    </source>
</reference>
<dbReference type="Proteomes" id="UP001077788">
    <property type="component" value="Unassembled WGS sequence"/>
</dbReference>
<dbReference type="RefSeq" id="WP_237594154.1">
    <property type="nucleotide sequence ID" value="NZ_CP031861.1"/>
</dbReference>
<gene>
    <name evidence="1" type="ORF">OYG11_02815</name>
</gene>
<evidence type="ECO:0000313" key="2">
    <source>
        <dbReference type="Proteomes" id="UP001077788"/>
    </source>
</evidence>
<reference evidence="1" key="1">
    <citation type="journal article" date="2021" name="Vet Sci">
        <title>O-Serogroups and Pathovirotypes of Escherichia coli Isolated from Post-Weaning Piglets Showing Diarrhoea and/or Oedema in South Korea.</title>
        <authorList>
            <person name="Byun J.W."/>
            <person name="Moon B.Y."/>
            <person name="Do K.H."/>
            <person name="Lee K."/>
            <person name="Lee H.Y."/>
            <person name="Kim W.I."/>
            <person name="So B."/>
            <person name="Lee W.K."/>
        </authorList>
    </citation>
    <scope>NUCLEOTIDE SEQUENCE</scope>
    <source>
        <strain evidence="1">84/14</strain>
    </source>
</reference>